<proteinExistence type="predicted"/>
<name>A0A4S8RA05_9HELO</name>
<comment type="caution">
    <text evidence="1">The sequence shown here is derived from an EMBL/GenBank/DDBJ whole genome shotgun (WGS) entry which is preliminary data.</text>
</comment>
<organism evidence="1 2">
    <name type="scientific">Botrytis galanthina</name>
    <dbReference type="NCBI Taxonomy" id="278940"/>
    <lineage>
        <taxon>Eukaryota</taxon>
        <taxon>Fungi</taxon>
        <taxon>Dikarya</taxon>
        <taxon>Ascomycota</taxon>
        <taxon>Pezizomycotina</taxon>
        <taxon>Leotiomycetes</taxon>
        <taxon>Helotiales</taxon>
        <taxon>Sclerotiniaceae</taxon>
        <taxon>Botrytis</taxon>
    </lineage>
</organism>
<accession>A0A4S8RA05</accession>
<sequence>MTLLCRELVFVPKFGARSAQLIVFFTDPFERILVEFCTNEINLVKFFLRFSPVVTQSSRKVASVKIDEVNTEDIGVDKINDEEMDVVKTNASDFGVNVVNACDLDGNVFVTE</sequence>
<keyword evidence="2" id="KW-1185">Reference proteome</keyword>
<gene>
    <name evidence="1" type="ORF">BGAL_0056g00120</name>
</gene>
<evidence type="ECO:0000313" key="1">
    <source>
        <dbReference type="EMBL" id="THV53215.1"/>
    </source>
</evidence>
<protein>
    <submittedName>
        <fullName evidence="1">Uncharacterized protein</fullName>
    </submittedName>
</protein>
<dbReference type="Proteomes" id="UP000308671">
    <property type="component" value="Unassembled WGS sequence"/>
</dbReference>
<dbReference type="AlphaFoldDB" id="A0A4S8RA05"/>
<evidence type="ECO:0000313" key="2">
    <source>
        <dbReference type="Proteomes" id="UP000308671"/>
    </source>
</evidence>
<dbReference type="OrthoDB" id="10395926at2759"/>
<reference evidence="1 2" key="1">
    <citation type="submission" date="2017-12" db="EMBL/GenBank/DDBJ databases">
        <title>Comparative genomics of Botrytis spp.</title>
        <authorList>
            <person name="Valero-Jimenez C.A."/>
            <person name="Tapia P."/>
            <person name="Veloso J."/>
            <person name="Silva-Moreno E."/>
            <person name="Staats M."/>
            <person name="Valdes J.H."/>
            <person name="Van Kan J.A.L."/>
        </authorList>
    </citation>
    <scope>NUCLEOTIDE SEQUENCE [LARGE SCALE GENOMIC DNA]</scope>
    <source>
        <strain evidence="1 2">MUCL435</strain>
    </source>
</reference>
<dbReference type="EMBL" id="PQXL01000056">
    <property type="protein sequence ID" value="THV53215.1"/>
    <property type="molecule type" value="Genomic_DNA"/>
</dbReference>